<dbReference type="PANTHER" id="PTHR13217:SF6">
    <property type="entry name" value="PLECKSTRIN HOMOLOGY DOMAIN-CONTAINING FAMILY G MEMBER 7"/>
    <property type="match status" value="1"/>
</dbReference>
<dbReference type="InterPro" id="IPR000219">
    <property type="entry name" value="DH_dom"/>
</dbReference>
<organism evidence="2">
    <name type="scientific">Timema monikensis</name>
    <dbReference type="NCBI Taxonomy" id="170555"/>
    <lineage>
        <taxon>Eukaryota</taxon>
        <taxon>Metazoa</taxon>
        <taxon>Ecdysozoa</taxon>
        <taxon>Arthropoda</taxon>
        <taxon>Hexapoda</taxon>
        <taxon>Insecta</taxon>
        <taxon>Pterygota</taxon>
        <taxon>Neoptera</taxon>
        <taxon>Polyneoptera</taxon>
        <taxon>Phasmatodea</taxon>
        <taxon>Timematodea</taxon>
        <taxon>Timematoidea</taxon>
        <taxon>Timematidae</taxon>
        <taxon>Timema</taxon>
    </lineage>
</organism>
<dbReference type="GO" id="GO:0005085">
    <property type="term" value="F:guanyl-nucleotide exchange factor activity"/>
    <property type="evidence" value="ECO:0007669"/>
    <property type="project" value="InterPro"/>
</dbReference>
<reference evidence="2" key="1">
    <citation type="submission" date="2020-11" db="EMBL/GenBank/DDBJ databases">
        <authorList>
            <person name="Tran Van P."/>
        </authorList>
    </citation>
    <scope>NUCLEOTIDE SEQUENCE</scope>
</reference>
<accession>A0A7R9EKJ4</accession>
<dbReference type="SUPFAM" id="SSF48065">
    <property type="entry name" value="DBL homology domain (DH-domain)"/>
    <property type="match status" value="1"/>
</dbReference>
<proteinExistence type="predicted"/>
<dbReference type="GO" id="GO:0007266">
    <property type="term" value="P:Rho protein signal transduction"/>
    <property type="evidence" value="ECO:0007669"/>
    <property type="project" value="TreeGrafter"/>
</dbReference>
<dbReference type="AlphaFoldDB" id="A0A7R9EKJ4"/>
<dbReference type="Gene3D" id="1.20.900.10">
    <property type="entry name" value="Dbl homology (DH) domain"/>
    <property type="match status" value="1"/>
</dbReference>
<dbReference type="Pfam" id="PF00621">
    <property type="entry name" value="RhoGEF"/>
    <property type="match status" value="1"/>
</dbReference>
<dbReference type="InterPro" id="IPR035899">
    <property type="entry name" value="DBL_dom_sf"/>
</dbReference>
<evidence type="ECO:0000259" key="1">
    <source>
        <dbReference type="PROSITE" id="PS50010"/>
    </source>
</evidence>
<gene>
    <name evidence="2" type="ORF">TMSB3V08_LOCUS11642</name>
</gene>
<dbReference type="InterPro" id="IPR040181">
    <property type="entry name" value="PKHG5/7"/>
</dbReference>
<sequence length="139" mass="15634">MAISTEEVESLLIGSYTLGLLVVSGKVADGYAFVGLNGVLHVLPFTQSSEANSVSQAYHCYALNYINALNYLETLRRHVEFCEFEKWCNRDPRCKKLQLTDLLVAPVQHIMKVPLILKEVESRTEEPSEKRAYHSNTGS</sequence>
<dbReference type="PROSITE" id="PS50010">
    <property type="entry name" value="DH_2"/>
    <property type="match status" value="1"/>
</dbReference>
<dbReference type="PROSITE" id="PS00741">
    <property type="entry name" value="DH_1"/>
    <property type="match status" value="1"/>
</dbReference>
<feature type="domain" description="DH" evidence="1">
    <location>
        <begin position="45"/>
        <end position="139"/>
    </location>
</feature>
<dbReference type="PANTHER" id="PTHR13217">
    <property type="entry name" value="PLECKSTRIN HOMOLOGY DOMAIN-CONTAINING FAMILY G MEMBER 7"/>
    <property type="match status" value="1"/>
</dbReference>
<evidence type="ECO:0000313" key="2">
    <source>
        <dbReference type="EMBL" id="CAD7434992.1"/>
    </source>
</evidence>
<protein>
    <recommendedName>
        <fullName evidence="1">DH domain-containing protein</fullName>
    </recommendedName>
</protein>
<name>A0A7R9EKJ4_9NEOP</name>
<dbReference type="EMBL" id="OB798681">
    <property type="protein sequence ID" value="CAD7434992.1"/>
    <property type="molecule type" value="Genomic_DNA"/>
</dbReference>
<dbReference type="InterPro" id="IPR001331">
    <property type="entry name" value="GDS_CDC24_CS"/>
</dbReference>